<dbReference type="PANTHER" id="PTHR24220:SF86">
    <property type="entry name" value="ABC TRANSPORTER ABCH.1"/>
    <property type="match status" value="1"/>
</dbReference>
<comment type="subcellular location">
    <subcellularLocation>
        <location evidence="1">Cell inner membrane</location>
        <topology evidence="1">Multi-pass membrane protein</topology>
    </subcellularLocation>
</comment>
<dbReference type="SMART" id="SM00382">
    <property type="entry name" value="AAA"/>
    <property type="match status" value="1"/>
</dbReference>
<dbReference type="SUPFAM" id="SSF52540">
    <property type="entry name" value="P-loop containing nucleoside triphosphate hydrolases"/>
    <property type="match status" value="1"/>
</dbReference>
<feature type="domain" description="ABC transporter" evidence="12">
    <location>
        <begin position="10"/>
        <end position="245"/>
    </location>
</feature>
<name>A0ABV5X593_9MICO</name>
<dbReference type="InterPro" id="IPR015854">
    <property type="entry name" value="ABC_transpr_LolD-like"/>
</dbReference>
<dbReference type="RefSeq" id="WP_376841618.1">
    <property type="nucleotide sequence ID" value="NZ_JBHMAU010000126.1"/>
</dbReference>
<keyword evidence="5" id="KW-0547">Nucleotide-binding</keyword>
<gene>
    <name evidence="13" type="ORF">ACFFN1_14780</name>
</gene>
<reference evidence="13 14" key="1">
    <citation type="submission" date="2024-09" db="EMBL/GenBank/DDBJ databases">
        <authorList>
            <person name="Sun Q."/>
            <person name="Mori K."/>
        </authorList>
    </citation>
    <scope>NUCLEOTIDE SEQUENCE [LARGE SCALE GENOMIC DNA]</scope>
    <source>
        <strain evidence="13 14">JCM 11683</strain>
    </source>
</reference>
<evidence type="ECO:0000256" key="7">
    <source>
        <dbReference type="ARBA" id="ARBA00022989"/>
    </source>
</evidence>
<dbReference type="InterPro" id="IPR027417">
    <property type="entry name" value="P-loop_NTPase"/>
</dbReference>
<dbReference type="InterPro" id="IPR003439">
    <property type="entry name" value="ABC_transporter-like_ATP-bd"/>
</dbReference>
<dbReference type="InterPro" id="IPR003838">
    <property type="entry name" value="ABC3_permease_C"/>
</dbReference>
<evidence type="ECO:0000256" key="4">
    <source>
        <dbReference type="ARBA" id="ARBA00022692"/>
    </source>
</evidence>
<keyword evidence="8 11" id="KW-0472">Membrane</keyword>
<keyword evidence="3" id="KW-1003">Cell membrane</keyword>
<keyword evidence="14" id="KW-1185">Reference proteome</keyword>
<evidence type="ECO:0000313" key="13">
    <source>
        <dbReference type="EMBL" id="MFB9777640.1"/>
    </source>
</evidence>
<dbReference type="Pfam" id="PF02687">
    <property type="entry name" value="FtsX"/>
    <property type="match status" value="1"/>
</dbReference>
<comment type="caution">
    <text evidence="13">The sequence shown here is derived from an EMBL/GenBank/DDBJ whole genome shotgun (WGS) entry which is preliminary data.</text>
</comment>
<evidence type="ECO:0000256" key="8">
    <source>
        <dbReference type="ARBA" id="ARBA00023136"/>
    </source>
</evidence>
<evidence type="ECO:0000313" key="14">
    <source>
        <dbReference type="Proteomes" id="UP001589707"/>
    </source>
</evidence>
<evidence type="ECO:0000256" key="3">
    <source>
        <dbReference type="ARBA" id="ARBA00022475"/>
    </source>
</evidence>
<evidence type="ECO:0000256" key="9">
    <source>
        <dbReference type="ARBA" id="ARBA00038388"/>
    </source>
</evidence>
<evidence type="ECO:0000256" key="5">
    <source>
        <dbReference type="ARBA" id="ARBA00022741"/>
    </source>
</evidence>
<dbReference type="GO" id="GO:0005524">
    <property type="term" value="F:ATP binding"/>
    <property type="evidence" value="ECO:0007669"/>
    <property type="project" value="UniProtKB-KW"/>
</dbReference>
<keyword evidence="7 11" id="KW-1133">Transmembrane helix</keyword>
<evidence type="ECO:0000256" key="6">
    <source>
        <dbReference type="ARBA" id="ARBA00022840"/>
    </source>
</evidence>
<dbReference type="InterPro" id="IPR003593">
    <property type="entry name" value="AAA+_ATPase"/>
</dbReference>
<feature type="transmembrane region" description="Helical" evidence="11">
    <location>
        <begin position="580"/>
        <end position="613"/>
    </location>
</feature>
<dbReference type="Proteomes" id="UP001589707">
    <property type="component" value="Unassembled WGS sequence"/>
</dbReference>
<dbReference type="CDD" id="cd03255">
    <property type="entry name" value="ABC_MJ0796_LolCDE_FtsE"/>
    <property type="match status" value="1"/>
</dbReference>
<comment type="similarity">
    <text evidence="9">Belongs to the ABC transporter superfamily. Macrolide exporter (TC 3.A.1.122) family.</text>
</comment>
<protein>
    <submittedName>
        <fullName evidence="13">ATP-binding cassette domain-containing protein</fullName>
    </submittedName>
</protein>
<feature type="transmembrane region" description="Helical" evidence="11">
    <location>
        <begin position="625"/>
        <end position="647"/>
    </location>
</feature>
<sequence>MDGKQTAPAIELNDVGRTFADGTVGIAGVSLSIVQGEFVAIVGPSGSGKSTLLNILGLLDRPSSGQYFLTGEDTATLTQKEADVVRGSRIGFVFQSAHILSDATVLENATLGLVAMQVPKHQRRRLARQQLKEVGLLAFADQEARLLSGGQRQRLATARALAGKPTLVLADEPTGSLDTENGWRVISLLRRAWTAGSTVVVITHDSSIAQAADRVITISDGQISSDIRTAAPSGYLVSTPQGDNSHSPPREGSGPSLPKGRGVLQEWTDTWSESFRNLTNRVLRTSLLVSAFALGIGGLIAASSMSLGAAAQVDDRLVAAGSNSVTATLRLDPTELVNTEPLVAAEARLQKLDHVRTAGFAVIRTPDTVDIRRAGVPSESSARDVGLMVASPSYLDVASRSTSPSHLSFLRSDHPAALIPEEAADDLGIGLDEAGLPARGSQLWINGKLVPVLGTLNAGPESPQLRNSVVVNPGAFHGLSADEAVFTIVTDPGYPAAVAASTPVAISAANPADVQTRTVADLRSTRSAVANDLSYFITVLSAVLLVLASISAAAVTTLFVHARTHEIALRRALGTSRAGVAALFLVEGSVVGLAGGVAGCCLGSLAAVAFGILQGWPVLVPSWALPTSILLGALTGFVSAAYPAWIASRKDPAIALRE</sequence>
<feature type="region of interest" description="Disordered" evidence="10">
    <location>
        <begin position="234"/>
        <end position="262"/>
    </location>
</feature>
<accession>A0ABV5X593</accession>
<evidence type="ECO:0000256" key="11">
    <source>
        <dbReference type="SAM" id="Phobius"/>
    </source>
</evidence>
<proteinExistence type="inferred from homology"/>
<dbReference type="InterPro" id="IPR017911">
    <property type="entry name" value="MacB-like_ATP-bd"/>
</dbReference>
<dbReference type="PROSITE" id="PS50893">
    <property type="entry name" value="ABC_TRANSPORTER_2"/>
    <property type="match status" value="1"/>
</dbReference>
<keyword evidence="4 11" id="KW-0812">Transmembrane</keyword>
<evidence type="ECO:0000256" key="2">
    <source>
        <dbReference type="ARBA" id="ARBA00022448"/>
    </source>
</evidence>
<organism evidence="13 14">
    <name type="scientific">Brevibacterium otitidis</name>
    <dbReference type="NCBI Taxonomy" id="53364"/>
    <lineage>
        <taxon>Bacteria</taxon>
        <taxon>Bacillati</taxon>
        <taxon>Actinomycetota</taxon>
        <taxon>Actinomycetes</taxon>
        <taxon>Micrococcales</taxon>
        <taxon>Brevibacteriaceae</taxon>
        <taxon>Brevibacterium</taxon>
    </lineage>
</organism>
<keyword evidence="2" id="KW-0813">Transport</keyword>
<keyword evidence="6 13" id="KW-0067">ATP-binding</keyword>
<feature type="compositionally biased region" description="Polar residues" evidence="10">
    <location>
        <begin position="236"/>
        <end position="247"/>
    </location>
</feature>
<evidence type="ECO:0000256" key="1">
    <source>
        <dbReference type="ARBA" id="ARBA00004429"/>
    </source>
</evidence>
<dbReference type="Gene3D" id="3.40.50.300">
    <property type="entry name" value="P-loop containing nucleotide triphosphate hydrolases"/>
    <property type="match status" value="1"/>
</dbReference>
<evidence type="ECO:0000256" key="10">
    <source>
        <dbReference type="SAM" id="MobiDB-lite"/>
    </source>
</evidence>
<dbReference type="PANTHER" id="PTHR24220">
    <property type="entry name" value="IMPORT ATP-BINDING PROTEIN"/>
    <property type="match status" value="1"/>
</dbReference>
<feature type="transmembrane region" description="Helical" evidence="11">
    <location>
        <begin position="533"/>
        <end position="560"/>
    </location>
</feature>
<evidence type="ECO:0000259" key="12">
    <source>
        <dbReference type="PROSITE" id="PS50893"/>
    </source>
</evidence>
<dbReference type="EMBL" id="JBHMAU010000126">
    <property type="protein sequence ID" value="MFB9777640.1"/>
    <property type="molecule type" value="Genomic_DNA"/>
</dbReference>
<dbReference type="Pfam" id="PF00005">
    <property type="entry name" value="ABC_tran"/>
    <property type="match status" value="1"/>
</dbReference>